<feature type="transmembrane region" description="Helical" evidence="1">
    <location>
        <begin position="171"/>
        <end position="189"/>
    </location>
</feature>
<keyword evidence="1" id="KW-0812">Transmembrane</keyword>
<gene>
    <name evidence="2" type="ORF">CH367_10870</name>
</gene>
<dbReference type="EMBL" id="NPDS01000004">
    <property type="protein sequence ID" value="PJZ57227.1"/>
    <property type="molecule type" value="Genomic_DNA"/>
</dbReference>
<keyword evidence="1" id="KW-1133">Transmembrane helix</keyword>
<dbReference type="Proteomes" id="UP000231879">
    <property type="component" value="Unassembled WGS sequence"/>
</dbReference>
<keyword evidence="1" id="KW-0472">Membrane</keyword>
<dbReference type="RefSeq" id="WP_100762532.1">
    <property type="nucleotide sequence ID" value="NZ_NPDS01000004.1"/>
</dbReference>
<sequence>MTEFNKIIRYLIPVFIYFGYTFVFISLWLLPKIYFYEILANSKIEISLIIPFAAGIGFVISAIHHYCFWNVPFYPKTKYRNFIKNLEQSGLLKFVKQNKYSAIERKGLLSVIKQFFREPKVLKRKYRKLNEEDYWRIINILWHRLREDDLSFEKINSRNDSLTDLMHGNGSSLISLILAGITSCFYIAYCYLEFNVLATELYNKYTLVFFFLFFVLFLLHSKSYKFTTENLNKFVQDALFHSLSLKKKKDLPVKFYLGNF</sequence>
<evidence type="ECO:0000256" key="1">
    <source>
        <dbReference type="SAM" id="Phobius"/>
    </source>
</evidence>
<feature type="transmembrane region" description="Helical" evidence="1">
    <location>
        <begin position="49"/>
        <end position="71"/>
    </location>
</feature>
<evidence type="ECO:0000313" key="2">
    <source>
        <dbReference type="EMBL" id="PJZ57227.1"/>
    </source>
</evidence>
<proteinExistence type="predicted"/>
<evidence type="ECO:0000313" key="3">
    <source>
        <dbReference type="Proteomes" id="UP000231879"/>
    </source>
</evidence>
<accession>A0ABX4NK78</accession>
<name>A0ABX4NK78_9LEPT</name>
<reference evidence="2 3" key="1">
    <citation type="submission" date="2017-07" db="EMBL/GenBank/DDBJ databases">
        <title>Leptospira spp. isolated from tropical soils.</title>
        <authorList>
            <person name="Thibeaux R."/>
            <person name="Iraola G."/>
            <person name="Ferres I."/>
            <person name="Bierque E."/>
            <person name="Girault D."/>
            <person name="Soupe-Gilbert M.-E."/>
            <person name="Picardeau M."/>
            <person name="Goarant C."/>
        </authorList>
    </citation>
    <scope>NUCLEOTIDE SEQUENCE [LARGE SCALE GENOMIC DNA]</scope>
    <source>
        <strain evidence="2 3">FH4-C-A1</strain>
    </source>
</reference>
<feature type="transmembrane region" description="Helical" evidence="1">
    <location>
        <begin position="201"/>
        <end position="219"/>
    </location>
</feature>
<comment type="caution">
    <text evidence="2">The sequence shown here is derived from an EMBL/GenBank/DDBJ whole genome shotgun (WGS) entry which is preliminary data.</text>
</comment>
<organism evidence="2 3">
    <name type="scientific">Leptospira barantonii</name>
    <dbReference type="NCBI Taxonomy" id="2023184"/>
    <lineage>
        <taxon>Bacteria</taxon>
        <taxon>Pseudomonadati</taxon>
        <taxon>Spirochaetota</taxon>
        <taxon>Spirochaetia</taxon>
        <taxon>Leptospirales</taxon>
        <taxon>Leptospiraceae</taxon>
        <taxon>Leptospira</taxon>
    </lineage>
</organism>
<protein>
    <submittedName>
        <fullName evidence="2">Uncharacterized protein</fullName>
    </submittedName>
</protein>
<keyword evidence="3" id="KW-1185">Reference proteome</keyword>
<feature type="transmembrane region" description="Helical" evidence="1">
    <location>
        <begin position="7"/>
        <end position="29"/>
    </location>
</feature>